<sequence length="69" mass="7127">MGFWSRFKNFGSKILGGIKKSAGWVASTLNKVLGTLAGPVGTMDPGIGAAMGIGSRLAGRISKYLNKGQ</sequence>
<dbReference type="EMBL" id="SNRW01004467">
    <property type="protein sequence ID" value="KAA6387224.1"/>
    <property type="molecule type" value="Genomic_DNA"/>
</dbReference>
<gene>
    <name evidence="1" type="ORF">EZS28_017251</name>
</gene>
<evidence type="ECO:0000313" key="2">
    <source>
        <dbReference type="Proteomes" id="UP000324800"/>
    </source>
</evidence>
<comment type="caution">
    <text evidence="1">The sequence shown here is derived from an EMBL/GenBank/DDBJ whole genome shotgun (WGS) entry which is preliminary data.</text>
</comment>
<protein>
    <submittedName>
        <fullName evidence="1">Uncharacterized protein</fullName>
    </submittedName>
</protein>
<evidence type="ECO:0000313" key="1">
    <source>
        <dbReference type="EMBL" id="KAA6387224.1"/>
    </source>
</evidence>
<reference evidence="1 2" key="1">
    <citation type="submission" date="2019-03" db="EMBL/GenBank/DDBJ databases">
        <title>Single cell metagenomics reveals metabolic interactions within the superorganism composed of flagellate Streblomastix strix and complex community of Bacteroidetes bacteria on its surface.</title>
        <authorList>
            <person name="Treitli S.C."/>
            <person name="Kolisko M."/>
            <person name="Husnik F."/>
            <person name="Keeling P."/>
            <person name="Hampl V."/>
        </authorList>
    </citation>
    <scope>NUCLEOTIDE SEQUENCE [LARGE SCALE GENOMIC DNA]</scope>
    <source>
        <strain evidence="1">ST1C</strain>
    </source>
</reference>
<accession>A0A5J4VWY4</accession>
<proteinExistence type="predicted"/>
<dbReference type="AlphaFoldDB" id="A0A5J4VWY4"/>
<name>A0A5J4VWY4_9EUKA</name>
<organism evidence="1 2">
    <name type="scientific">Streblomastix strix</name>
    <dbReference type="NCBI Taxonomy" id="222440"/>
    <lineage>
        <taxon>Eukaryota</taxon>
        <taxon>Metamonada</taxon>
        <taxon>Preaxostyla</taxon>
        <taxon>Oxymonadida</taxon>
        <taxon>Streblomastigidae</taxon>
        <taxon>Streblomastix</taxon>
    </lineage>
</organism>
<dbReference type="Proteomes" id="UP000324800">
    <property type="component" value="Unassembled WGS sequence"/>
</dbReference>